<dbReference type="PANTHER" id="PTHR10192">
    <property type="entry name" value="MOLYBDOPTERIN BIOSYNTHESIS PROTEIN"/>
    <property type="match status" value="1"/>
</dbReference>
<evidence type="ECO:0000256" key="8">
    <source>
        <dbReference type="ARBA" id="ARBA00022842"/>
    </source>
</evidence>
<dbReference type="InterPro" id="IPR005110">
    <property type="entry name" value="MoeA_linker/N"/>
</dbReference>
<evidence type="ECO:0000259" key="12">
    <source>
        <dbReference type="SMART" id="SM00852"/>
    </source>
</evidence>
<evidence type="ECO:0000256" key="4">
    <source>
        <dbReference type="ARBA" id="ARBA00010763"/>
    </source>
</evidence>
<evidence type="ECO:0000256" key="9">
    <source>
        <dbReference type="ARBA" id="ARBA00023150"/>
    </source>
</evidence>
<dbReference type="InterPro" id="IPR038987">
    <property type="entry name" value="MoeA-like"/>
</dbReference>
<dbReference type="SUPFAM" id="SSF63867">
    <property type="entry name" value="MoeA C-terminal domain-like"/>
    <property type="match status" value="1"/>
</dbReference>
<gene>
    <name evidence="13" type="ORF">F0L46_09125</name>
</gene>
<comment type="function">
    <text evidence="2 11">Catalyzes the insertion of molybdate into adenylated molybdopterin with the concomitant release of AMP.</text>
</comment>
<dbReference type="UniPathway" id="UPA00344"/>
<evidence type="ECO:0000256" key="5">
    <source>
        <dbReference type="ARBA" id="ARBA00022505"/>
    </source>
</evidence>
<dbReference type="Gene3D" id="2.170.190.11">
    <property type="entry name" value="Molybdopterin biosynthesis moea protein, domain 3"/>
    <property type="match status" value="1"/>
</dbReference>
<evidence type="ECO:0000256" key="11">
    <source>
        <dbReference type="RuleBase" id="RU365090"/>
    </source>
</evidence>
<keyword evidence="5 11" id="KW-0500">Molybdenum</keyword>
<dbReference type="SUPFAM" id="SSF53218">
    <property type="entry name" value="Molybdenum cofactor biosynthesis proteins"/>
    <property type="match status" value="1"/>
</dbReference>
<comment type="similarity">
    <text evidence="4 11">Belongs to the MoeA family.</text>
</comment>
<organism evidence="13 14">
    <name type="scientific">Salinarimonas soli</name>
    <dbReference type="NCBI Taxonomy" id="1638099"/>
    <lineage>
        <taxon>Bacteria</taxon>
        <taxon>Pseudomonadati</taxon>
        <taxon>Pseudomonadota</taxon>
        <taxon>Alphaproteobacteria</taxon>
        <taxon>Hyphomicrobiales</taxon>
        <taxon>Salinarimonadaceae</taxon>
        <taxon>Salinarimonas</taxon>
    </lineage>
</organism>
<dbReference type="CDD" id="cd00887">
    <property type="entry name" value="MoeA"/>
    <property type="match status" value="1"/>
</dbReference>
<dbReference type="InterPro" id="IPR036688">
    <property type="entry name" value="MoeA_C_domain_IV_sf"/>
</dbReference>
<evidence type="ECO:0000256" key="1">
    <source>
        <dbReference type="ARBA" id="ARBA00001946"/>
    </source>
</evidence>
<comment type="caution">
    <text evidence="13">The sequence shown here is derived from an EMBL/GenBank/DDBJ whole genome shotgun (WGS) entry which is preliminary data.</text>
</comment>
<dbReference type="Gene3D" id="2.40.340.10">
    <property type="entry name" value="MoeA, C-terminal, domain IV"/>
    <property type="match status" value="1"/>
</dbReference>
<keyword evidence="6 11" id="KW-0808">Transferase</keyword>
<dbReference type="InterPro" id="IPR036135">
    <property type="entry name" value="MoeA_linker/N_sf"/>
</dbReference>
<dbReference type="Pfam" id="PF03454">
    <property type="entry name" value="MoeA_C"/>
    <property type="match status" value="1"/>
</dbReference>
<dbReference type="InterPro" id="IPR005111">
    <property type="entry name" value="MoeA_C_domain_IV"/>
</dbReference>
<accession>A0A5B2VG84</accession>
<keyword evidence="8 11" id="KW-0460">Magnesium</keyword>
<evidence type="ECO:0000256" key="10">
    <source>
        <dbReference type="ARBA" id="ARBA00047317"/>
    </source>
</evidence>
<evidence type="ECO:0000256" key="2">
    <source>
        <dbReference type="ARBA" id="ARBA00002901"/>
    </source>
</evidence>
<feature type="domain" description="MoaB/Mog" evidence="12">
    <location>
        <begin position="191"/>
        <end position="328"/>
    </location>
</feature>
<dbReference type="SUPFAM" id="SSF63882">
    <property type="entry name" value="MoeA N-terminal region -like"/>
    <property type="match status" value="1"/>
</dbReference>
<dbReference type="GO" id="GO:0005829">
    <property type="term" value="C:cytosol"/>
    <property type="evidence" value="ECO:0007669"/>
    <property type="project" value="TreeGrafter"/>
</dbReference>
<evidence type="ECO:0000313" key="13">
    <source>
        <dbReference type="EMBL" id="KAA2237167.1"/>
    </source>
</evidence>
<dbReference type="InterPro" id="IPR008284">
    <property type="entry name" value="MoCF_biosynth_CS"/>
</dbReference>
<dbReference type="EMBL" id="VUOA01000019">
    <property type="protein sequence ID" value="KAA2237167.1"/>
    <property type="molecule type" value="Genomic_DNA"/>
</dbReference>
<comment type="pathway">
    <text evidence="3 11">Cofactor biosynthesis; molybdopterin biosynthesis.</text>
</comment>
<keyword evidence="7 11" id="KW-0479">Metal-binding</keyword>
<comment type="catalytic activity">
    <reaction evidence="10">
        <text>adenylyl-molybdopterin + molybdate = Mo-molybdopterin + AMP + H(+)</text>
        <dbReference type="Rhea" id="RHEA:35047"/>
        <dbReference type="ChEBI" id="CHEBI:15378"/>
        <dbReference type="ChEBI" id="CHEBI:36264"/>
        <dbReference type="ChEBI" id="CHEBI:62727"/>
        <dbReference type="ChEBI" id="CHEBI:71302"/>
        <dbReference type="ChEBI" id="CHEBI:456215"/>
        <dbReference type="EC" id="2.10.1.1"/>
    </reaction>
</comment>
<reference evidence="13 14" key="1">
    <citation type="submission" date="2019-09" db="EMBL/GenBank/DDBJ databases">
        <title>Salinarimonas rosea gen. nov., sp. nov., a new member of the a-2 subgroup of the Proteobacteria.</title>
        <authorList>
            <person name="Liu J."/>
        </authorList>
    </citation>
    <scope>NUCLEOTIDE SEQUENCE [LARGE SCALE GENOMIC DNA]</scope>
    <source>
        <strain evidence="13 14">BN140002</strain>
    </source>
</reference>
<dbReference type="OrthoDB" id="9804758at2"/>
<dbReference type="NCBIfam" id="TIGR00177">
    <property type="entry name" value="molyb_syn"/>
    <property type="match status" value="1"/>
</dbReference>
<dbReference type="PANTHER" id="PTHR10192:SF5">
    <property type="entry name" value="GEPHYRIN"/>
    <property type="match status" value="1"/>
</dbReference>
<evidence type="ECO:0000256" key="6">
    <source>
        <dbReference type="ARBA" id="ARBA00022679"/>
    </source>
</evidence>
<protein>
    <recommendedName>
        <fullName evidence="11">Molybdopterin molybdenumtransferase</fullName>
        <ecNumber evidence="11">2.10.1.1</ecNumber>
    </recommendedName>
</protein>
<dbReference type="Gene3D" id="3.90.105.10">
    <property type="entry name" value="Molybdopterin biosynthesis moea protein, domain 2"/>
    <property type="match status" value="1"/>
</dbReference>
<name>A0A5B2VG84_9HYPH</name>
<dbReference type="FunFam" id="3.40.980.10:FF:000004">
    <property type="entry name" value="Molybdopterin molybdenumtransferase"/>
    <property type="match status" value="1"/>
</dbReference>
<sequence length="417" mass="43408">MAQLSDDCFAFGGALMSLNEATALIRERVAPVAEPQTVPLHLADGRVLADAIAAPLDLPPFDNSAVDGYAVRFQDLAPAGDTVLPVSGRLAAGRGIEGSPMPKAALRIFTGAPMPPGFDTVFMQEDTREEGGRVVLPSGLKAGANRRPAGEDVAQGAAVLPAGRRLRPQDVALLAALGIAEVPVRRRLRVAVFSTGDEIVSPGEPLGPASLYDSNRFTLLALLSRLSCQVTDLGILPDARDAVAGALREAASGHDLLITSGGVSTGEEDHVKAAVEAAGGLSFWRVAIKPGRPVALGTVAGTPFIGLPGNPVAVFVTFARVARALVAQLSGEAWEPAAPFPVRSDFAYKKKEGRREYVRVRLMRAADGALVASKHPREGAGVITSMTETDGLAELPEGITRVAPGDTLAFLPYAALI</sequence>
<dbReference type="SMART" id="SM00852">
    <property type="entry name" value="MoCF_biosynth"/>
    <property type="match status" value="1"/>
</dbReference>
<evidence type="ECO:0000256" key="7">
    <source>
        <dbReference type="ARBA" id="ARBA00022723"/>
    </source>
</evidence>
<dbReference type="NCBIfam" id="NF045515">
    <property type="entry name" value="Glp_gephyrin"/>
    <property type="match status" value="1"/>
</dbReference>
<evidence type="ECO:0000256" key="3">
    <source>
        <dbReference type="ARBA" id="ARBA00005046"/>
    </source>
</evidence>
<dbReference type="GO" id="GO:0046872">
    <property type="term" value="F:metal ion binding"/>
    <property type="evidence" value="ECO:0007669"/>
    <property type="project" value="UniProtKB-UniRule"/>
</dbReference>
<dbReference type="GO" id="GO:0006777">
    <property type="term" value="P:Mo-molybdopterin cofactor biosynthetic process"/>
    <property type="evidence" value="ECO:0007669"/>
    <property type="project" value="UniProtKB-UniRule"/>
</dbReference>
<dbReference type="PROSITE" id="PS01079">
    <property type="entry name" value="MOCF_BIOSYNTHESIS_2"/>
    <property type="match status" value="1"/>
</dbReference>
<dbReference type="InterPro" id="IPR036425">
    <property type="entry name" value="MoaB/Mog-like_dom_sf"/>
</dbReference>
<dbReference type="GO" id="GO:0061599">
    <property type="term" value="F:molybdopterin molybdotransferase activity"/>
    <property type="evidence" value="ECO:0007669"/>
    <property type="project" value="UniProtKB-UniRule"/>
</dbReference>
<proteinExistence type="inferred from homology"/>
<dbReference type="RefSeq" id="WP_149816839.1">
    <property type="nucleotide sequence ID" value="NZ_VUOA01000019.1"/>
</dbReference>
<dbReference type="Pfam" id="PF00994">
    <property type="entry name" value="MoCF_biosynth"/>
    <property type="match status" value="1"/>
</dbReference>
<dbReference type="InterPro" id="IPR001453">
    <property type="entry name" value="MoaB/Mog_dom"/>
</dbReference>
<comment type="cofactor">
    <cofactor evidence="1 11">
        <name>Mg(2+)</name>
        <dbReference type="ChEBI" id="CHEBI:18420"/>
    </cofactor>
</comment>
<reference evidence="13 14" key="2">
    <citation type="submission" date="2019-09" db="EMBL/GenBank/DDBJ databases">
        <authorList>
            <person name="Jin C."/>
        </authorList>
    </citation>
    <scope>NUCLEOTIDE SEQUENCE [LARGE SCALE GENOMIC DNA]</scope>
    <source>
        <strain evidence="13 14">BN140002</strain>
    </source>
</reference>
<dbReference type="Proteomes" id="UP000323142">
    <property type="component" value="Unassembled WGS sequence"/>
</dbReference>
<keyword evidence="14" id="KW-1185">Reference proteome</keyword>
<keyword evidence="9 11" id="KW-0501">Molybdenum cofactor biosynthesis</keyword>
<dbReference type="Gene3D" id="3.40.980.10">
    <property type="entry name" value="MoaB/Mog-like domain"/>
    <property type="match status" value="1"/>
</dbReference>
<dbReference type="EC" id="2.10.1.1" evidence="11"/>
<dbReference type="Pfam" id="PF03453">
    <property type="entry name" value="MoeA_N"/>
    <property type="match status" value="1"/>
</dbReference>
<evidence type="ECO:0000313" key="14">
    <source>
        <dbReference type="Proteomes" id="UP000323142"/>
    </source>
</evidence>
<dbReference type="AlphaFoldDB" id="A0A5B2VG84"/>